<dbReference type="KEGG" id="rdi:CMV14_04805"/>
<dbReference type="InterPro" id="IPR000700">
    <property type="entry name" value="PAS-assoc_C"/>
</dbReference>
<proteinExistence type="predicted"/>
<dbReference type="InterPro" id="IPR004090">
    <property type="entry name" value="Chemotax_Me-accpt_rcpt"/>
</dbReference>
<feature type="domain" description="PAS" evidence="3">
    <location>
        <begin position="34"/>
        <end position="64"/>
    </location>
</feature>
<dbReference type="AlphaFoldDB" id="A0A2A4FRV6"/>
<name>A0A2A4FRV6_9SPHN</name>
<dbReference type="Gene3D" id="6.10.250.3200">
    <property type="match status" value="1"/>
</dbReference>
<feature type="domain" description="PAS" evidence="3">
    <location>
        <begin position="162"/>
        <end position="186"/>
    </location>
</feature>
<dbReference type="GO" id="GO:0006935">
    <property type="term" value="P:chemotaxis"/>
    <property type="evidence" value="ECO:0007669"/>
    <property type="project" value="InterPro"/>
</dbReference>
<dbReference type="Proteomes" id="UP000218934">
    <property type="component" value="Unassembled WGS sequence"/>
</dbReference>
<dbReference type="InterPro" id="IPR000014">
    <property type="entry name" value="PAS"/>
</dbReference>
<organism evidence="5 6">
    <name type="scientific">Rhizorhabdus dicambivorans</name>
    <dbReference type="NCBI Taxonomy" id="1850238"/>
    <lineage>
        <taxon>Bacteria</taxon>
        <taxon>Pseudomonadati</taxon>
        <taxon>Pseudomonadota</taxon>
        <taxon>Alphaproteobacteria</taxon>
        <taxon>Sphingomonadales</taxon>
        <taxon>Sphingomonadaceae</taxon>
        <taxon>Rhizorhabdus</taxon>
    </lineage>
</organism>
<dbReference type="Pfam" id="PF00015">
    <property type="entry name" value="MCPsignal"/>
    <property type="match status" value="1"/>
</dbReference>
<sequence>MVERGFDMSGEIGLEAGNGSDSAAWAALCRSQAVVEFDLSGVILWANDVFLRLMGYALDEIVGQHHRIFCGAEDARSPAYAAFWAKLGRGEFDAGEYKRFGKAGRELWLQASYNPVPDAEGRPQRVFKIASDISTAMRERADHVGKLAAIERSQAVIEFALDGTILAANENFQRIFGYGAADLIGQHHRMLCDDQLVRSPEYQSLWQRLGRGEFDAGRYLRRARDGSAVWIQASYNPVLDADGRPWKVVKFASDVTHQVRLEQEIESRLEESHAFRARIETRGNELRDLIGKVSTIVSSINGIAAQTNLLALNATIEAARAGEAGRGFAVVAQEVKKLASDTRAATEAAAKMMSERFATVAD</sequence>
<feature type="domain" description="PAC" evidence="4">
    <location>
        <begin position="214"/>
        <end position="267"/>
    </location>
</feature>
<evidence type="ECO:0000259" key="3">
    <source>
        <dbReference type="PROSITE" id="PS50112"/>
    </source>
</evidence>
<dbReference type="GO" id="GO:0016020">
    <property type="term" value="C:membrane"/>
    <property type="evidence" value="ECO:0007669"/>
    <property type="project" value="InterPro"/>
</dbReference>
<keyword evidence="6" id="KW-1185">Reference proteome</keyword>
<dbReference type="InterPro" id="IPR035965">
    <property type="entry name" value="PAS-like_dom_sf"/>
</dbReference>
<feature type="domain" description="Methyl-accepting transducer" evidence="2">
    <location>
        <begin position="284"/>
        <end position="362"/>
    </location>
</feature>
<dbReference type="SUPFAM" id="SSF58104">
    <property type="entry name" value="Methyl-accepting chemotaxis protein (MCP) signaling domain"/>
    <property type="match status" value="1"/>
</dbReference>
<dbReference type="InterPro" id="IPR013655">
    <property type="entry name" value="PAS_fold_3"/>
</dbReference>
<dbReference type="InterPro" id="IPR004089">
    <property type="entry name" value="MCPsignal_dom"/>
</dbReference>
<dbReference type="Gene3D" id="3.30.450.20">
    <property type="entry name" value="PAS domain"/>
    <property type="match status" value="2"/>
</dbReference>
<dbReference type="OrthoDB" id="9765776at2"/>
<protein>
    <recommendedName>
        <fullName evidence="7">Chemotaxis protein</fullName>
    </recommendedName>
</protein>
<dbReference type="PROSITE" id="PS50111">
    <property type="entry name" value="CHEMOTAXIS_TRANSDUC_2"/>
    <property type="match status" value="1"/>
</dbReference>
<dbReference type="GO" id="GO:0004888">
    <property type="term" value="F:transmembrane signaling receptor activity"/>
    <property type="evidence" value="ECO:0007669"/>
    <property type="project" value="InterPro"/>
</dbReference>
<dbReference type="Pfam" id="PF08447">
    <property type="entry name" value="PAS_3"/>
    <property type="match status" value="2"/>
</dbReference>
<reference evidence="5 6" key="1">
    <citation type="submission" date="2017-09" db="EMBL/GenBank/DDBJ databases">
        <title>The Catabolism of 3,6-Dichlorosalicylic acid is Initiated by the Cytochrome P450 Monooxygenase DsmABC in Rhizorhabdus dicambivorans Ndbn-20.</title>
        <authorList>
            <person name="Na L."/>
        </authorList>
    </citation>
    <scope>NUCLEOTIDE SEQUENCE [LARGE SCALE GENOMIC DNA]</scope>
    <source>
        <strain evidence="5 6">Ndbn-20m</strain>
    </source>
</reference>
<evidence type="ECO:0008006" key="7">
    <source>
        <dbReference type="Google" id="ProtNLM"/>
    </source>
</evidence>
<dbReference type="EMBL" id="NWUF01000028">
    <property type="protein sequence ID" value="PCE40436.1"/>
    <property type="molecule type" value="Genomic_DNA"/>
</dbReference>
<evidence type="ECO:0000256" key="1">
    <source>
        <dbReference type="PROSITE-ProRule" id="PRU00284"/>
    </source>
</evidence>
<gene>
    <name evidence="5" type="ORF">COO09_20300</name>
</gene>
<dbReference type="PRINTS" id="PR00260">
    <property type="entry name" value="CHEMTRNSDUCR"/>
</dbReference>
<dbReference type="InterPro" id="IPR001610">
    <property type="entry name" value="PAC"/>
</dbReference>
<keyword evidence="1" id="KW-0807">Transducer</keyword>
<dbReference type="SMART" id="SM00086">
    <property type="entry name" value="PAC"/>
    <property type="match status" value="2"/>
</dbReference>
<evidence type="ECO:0000313" key="5">
    <source>
        <dbReference type="EMBL" id="PCE40436.1"/>
    </source>
</evidence>
<dbReference type="PROSITE" id="PS50112">
    <property type="entry name" value="PAS"/>
    <property type="match status" value="2"/>
</dbReference>
<dbReference type="InterPro" id="IPR050903">
    <property type="entry name" value="Bact_Chemotaxis_MeTrfase"/>
</dbReference>
<evidence type="ECO:0000259" key="2">
    <source>
        <dbReference type="PROSITE" id="PS50111"/>
    </source>
</evidence>
<accession>A0A2A4FRV6</accession>
<dbReference type="PANTHER" id="PTHR24422">
    <property type="entry name" value="CHEMOTAXIS PROTEIN METHYLTRANSFERASE"/>
    <property type="match status" value="1"/>
</dbReference>
<dbReference type="CDD" id="cd00130">
    <property type="entry name" value="PAS"/>
    <property type="match status" value="2"/>
</dbReference>
<dbReference type="GO" id="GO:0007165">
    <property type="term" value="P:signal transduction"/>
    <property type="evidence" value="ECO:0007669"/>
    <property type="project" value="UniProtKB-KW"/>
</dbReference>
<evidence type="ECO:0000259" key="4">
    <source>
        <dbReference type="PROSITE" id="PS50113"/>
    </source>
</evidence>
<dbReference type="PROSITE" id="PS50113">
    <property type="entry name" value="PAC"/>
    <property type="match status" value="1"/>
</dbReference>
<dbReference type="NCBIfam" id="TIGR00229">
    <property type="entry name" value="sensory_box"/>
    <property type="match status" value="2"/>
</dbReference>
<evidence type="ECO:0000313" key="6">
    <source>
        <dbReference type="Proteomes" id="UP000218934"/>
    </source>
</evidence>
<dbReference type="PANTHER" id="PTHR24422:SF10">
    <property type="entry name" value="CHEMOTAXIS PROTEIN METHYLTRANSFERASE 2"/>
    <property type="match status" value="1"/>
</dbReference>
<comment type="caution">
    <text evidence="5">The sequence shown here is derived from an EMBL/GenBank/DDBJ whole genome shotgun (WGS) entry which is preliminary data.</text>
</comment>
<dbReference type="SMART" id="SM00091">
    <property type="entry name" value="PAS"/>
    <property type="match status" value="2"/>
</dbReference>
<dbReference type="SUPFAM" id="SSF55785">
    <property type="entry name" value="PYP-like sensor domain (PAS domain)"/>
    <property type="match status" value="2"/>
</dbReference>